<organism evidence="1 2">
    <name type="scientific">Rufibacter roseus</name>
    <dbReference type="NCBI Taxonomy" id="1567108"/>
    <lineage>
        <taxon>Bacteria</taxon>
        <taxon>Pseudomonadati</taxon>
        <taxon>Bacteroidota</taxon>
        <taxon>Cytophagia</taxon>
        <taxon>Cytophagales</taxon>
        <taxon>Hymenobacteraceae</taxon>
        <taxon>Rufibacter</taxon>
    </lineage>
</organism>
<evidence type="ECO:0000313" key="2">
    <source>
        <dbReference type="Proteomes" id="UP001596405"/>
    </source>
</evidence>
<dbReference type="Pfam" id="PF07661">
    <property type="entry name" value="MORN_2"/>
    <property type="match status" value="2"/>
</dbReference>
<gene>
    <name evidence="1" type="ORF">ACFQHR_19380</name>
</gene>
<dbReference type="Proteomes" id="UP001596405">
    <property type="component" value="Unassembled WGS sequence"/>
</dbReference>
<reference evidence="2" key="1">
    <citation type="journal article" date="2019" name="Int. J. Syst. Evol. Microbiol.">
        <title>The Global Catalogue of Microorganisms (GCM) 10K type strain sequencing project: providing services to taxonomists for standard genome sequencing and annotation.</title>
        <authorList>
            <consortium name="The Broad Institute Genomics Platform"/>
            <consortium name="The Broad Institute Genome Sequencing Center for Infectious Disease"/>
            <person name="Wu L."/>
            <person name="Ma J."/>
        </authorList>
    </citation>
    <scope>NUCLEOTIDE SEQUENCE [LARGE SCALE GENOMIC DNA]</scope>
    <source>
        <strain evidence="2">CGMCC 4.7393</strain>
    </source>
</reference>
<dbReference type="SUPFAM" id="SSF82185">
    <property type="entry name" value="Histone H3 K4-specific methyltransferase SET7/9 N-terminal domain"/>
    <property type="match status" value="1"/>
</dbReference>
<keyword evidence="2" id="KW-1185">Reference proteome</keyword>
<dbReference type="Gene3D" id="2.20.110.10">
    <property type="entry name" value="Histone H3 K4-specific methyltransferase SET7/9 N-terminal domain"/>
    <property type="match status" value="1"/>
</dbReference>
<proteinExistence type="predicted"/>
<sequence>MKASSYSAVALGFKATAVCLLLLLGNLEAHAIVWPWSWNKVDKNELRHGKWRTFQHDNPEVLQVKGRYKHGKEWGRWKTYSPEGKLYFKEKFKPKKKEVITTYYHPNGKVSHKGVAYQFEGNKGIWNYYWDGEWKFYDENGNYIGSKTYVKGTATSEKPIMPEEKTTSARK</sequence>
<dbReference type="InterPro" id="IPR011652">
    <property type="entry name" value="MORN_2"/>
</dbReference>
<name>A0ABW2DT71_9BACT</name>
<accession>A0ABW2DT71</accession>
<dbReference type="EMBL" id="JBHSYQ010000016">
    <property type="protein sequence ID" value="MFC6999807.1"/>
    <property type="molecule type" value="Genomic_DNA"/>
</dbReference>
<protein>
    <submittedName>
        <fullName evidence="1">Toxin-antitoxin system YwqK family antitoxin</fullName>
    </submittedName>
</protein>
<evidence type="ECO:0000313" key="1">
    <source>
        <dbReference type="EMBL" id="MFC6999807.1"/>
    </source>
</evidence>
<comment type="caution">
    <text evidence="1">The sequence shown here is derived from an EMBL/GenBank/DDBJ whole genome shotgun (WGS) entry which is preliminary data.</text>
</comment>
<dbReference type="RefSeq" id="WP_066620593.1">
    <property type="nucleotide sequence ID" value="NZ_JBHSYQ010000016.1"/>
</dbReference>